<sequence length="48" mass="5389">MTADNSVTPDRWLAQQIETDDPNKLRFVVGDHGSVPEDPDPRTRQPGE</sequence>
<keyword evidence="3" id="KW-1185">Reference proteome</keyword>
<name>A0ABX8TWJ1_9ACTN</name>
<organism evidence="2 3">
    <name type="scientific">Nonomuraea coxensis DSM 45129</name>
    <dbReference type="NCBI Taxonomy" id="1122611"/>
    <lineage>
        <taxon>Bacteria</taxon>
        <taxon>Bacillati</taxon>
        <taxon>Actinomycetota</taxon>
        <taxon>Actinomycetes</taxon>
        <taxon>Streptosporangiales</taxon>
        <taxon>Streptosporangiaceae</taxon>
        <taxon>Nonomuraea</taxon>
    </lineage>
</organism>
<reference evidence="2 3" key="1">
    <citation type="journal article" date="2021" name="ACS Chem. Biol.">
        <title>Genomic-Led Discovery of a Novel Glycopeptide Antibiotic by Nonomuraea coxensis DSM 45129.</title>
        <authorList>
            <person name="Yushchuk O."/>
            <person name="Vior N.M."/>
            <person name="Andreo-Vidal A."/>
            <person name="Berini F."/>
            <person name="Ruckert C."/>
            <person name="Busche T."/>
            <person name="Binda E."/>
            <person name="Kalinowski J."/>
            <person name="Truman A.W."/>
            <person name="Marinelli F."/>
        </authorList>
    </citation>
    <scope>NUCLEOTIDE SEQUENCE [LARGE SCALE GENOMIC DNA]</scope>
    <source>
        <strain evidence="2 3">DSM 45129</strain>
    </source>
</reference>
<evidence type="ECO:0000313" key="3">
    <source>
        <dbReference type="Proteomes" id="UP000824681"/>
    </source>
</evidence>
<dbReference type="RefSeq" id="WP_157383316.1">
    <property type="nucleotide sequence ID" value="NZ_CP068985.1"/>
</dbReference>
<feature type="region of interest" description="Disordered" evidence="1">
    <location>
        <begin position="1"/>
        <end position="22"/>
    </location>
</feature>
<feature type="region of interest" description="Disordered" evidence="1">
    <location>
        <begin position="29"/>
        <end position="48"/>
    </location>
</feature>
<accession>A0ABX8TWJ1</accession>
<proteinExistence type="predicted"/>
<dbReference type="Proteomes" id="UP000824681">
    <property type="component" value="Chromosome"/>
</dbReference>
<protein>
    <submittedName>
        <fullName evidence="2">Uncharacterized protein</fullName>
    </submittedName>
</protein>
<feature type="compositionally biased region" description="Basic and acidic residues" evidence="1">
    <location>
        <begin position="39"/>
        <end position="48"/>
    </location>
</feature>
<evidence type="ECO:0000256" key="1">
    <source>
        <dbReference type="SAM" id="MobiDB-lite"/>
    </source>
</evidence>
<dbReference type="EMBL" id="CP068985">
    <property type="protein sequence ID" value="QYC39650.1"/>
    <property type="molecule type" value="Genomic_DNA"/>
</dbReference>
<evidence type="ECO:0000313" key="2">
    <source>
        <dbReference type="EMBL" id="QYC39650.1"/>
    </source>
</evidence>
<gene>
    <name evidence="2" type="ORF">Nocox_10150</name>
</gene>